<name>A0ABW1GJ85_9ACTN</name>
<sequence length="155" mass="16601">MSTHAAMPARGRSGPRARAHGHSALSWAIPVTLGAVYGLYASFILRNNGATGFRQFWYGLITAVVLAVLCFALGRIQHRMLPLVRAAAYGALTAAAIGLLVGLTDSSVLRSSALGLAVGLGMFITTFYIFYTHEKTYPVSDSGRREPRSVSDREA</sequence>
<feature type="transmembrane region" description="Helical" evidence="1">
    <location>
        <begin position="109"/>
        <end position="131"/>
    </location>
</feature>
<dbReference type="RefSeq" id="WP_344512820.1">
    <property type="nucleotide sequence ID" value="NZ_BAAATU010000024.1"/>
</dbReference>
<keyword evidence="1" id="KW-1133">Transmembrane helix</keyword>
<gene>
    <name evidence="2" type="ORF">ACFP1B_08315</name>
</gene>
<keyword evidence="1" id="KW-0472">Membrane</keyword>
<protein>
    <recommendedName>
        <fullName evidence="4">Integral membrane protein</fullName>
    </recommendedName>
</protein>
<comment type="caution">
    <text evidence="2">The sequence shown here is derived from an EMBL/GenBank/DDBJ whole genome shotgun (WGS) entry which is preliminary data.</text>
</comment>
<reference evidence="3" key="1">
    <citation type="journal article" date="2019" name="Int. J. Syst. Evol. Microbiol.">
        <title>The Global Catalogue of Microorganisms (GCM) 10K type strain sequencing project: providing services to taxonomists for standard genome sequencing and annotation.</title>
        <authorList>
            <consortium name="The Broad Institute Genomics Platform"/>
            <consortium name="The Broad Institute Genome Sequencing Center for Infectious Disease"/>
            <person name="Wu L."/>
            <person name="Ma J."/>
        </authorList>
    </citation>
    <scope>NUCLEOTIDE SEQUENCE [LARGE SCALE GENOMIC DNA]</scope>
    <source>
        <strain evidence="3">JCM 4147</strain>
    </source>
</reference>
<evidence type="ECO:0008006" key="4">
    <source>
        <dbReference type="Google" id="ProtNLM"/>
    </source>
</evidence>
<dbReference type="EMBL" id="JBHSPU010000009">
    <property type="protein sequence ID" value="MFC5913429.1"/>
    <property type="molecule type" value="Genomic_DNA"/>
</dbReference>
<keyword evidence="3" id="KW-1185">Reference proteome</keyword>
<keyword evidence="1" id="KW-0812">Transmembrane</keyword>
<feature type="transmembrane region" description="Helical" evidence="1">
    <location>
        <begin position="86"/>
        <end position="103"/>
    </location>
</feature>
<feature type="transmembrane region" description="Helical" evidence="1">
    <location>
        <begin position="56"/>
        <end position="74"/>
    </location>
</feature>
<feature type="transmembrane region" description="Helical" evidence="1">
    <location>
        <begin position="21"/>
        <end position="44"/>
    </location>
</feature>
<organism evidence="2 3">
    <name type="scientific">Streptomyces pulveraceus</name>
    <dbReference type="NCBI Taxonomy" id="68258"/>
    <lineage>
        <taxon>Bacteria</taxon>
        <taxon>Bacillati</taxon>
        <taxon>Actinomycetota</taxon>
        <taxon>Actinomycetes</taxon>
        <taxon>Kitasatosporales</taxon>
        <taxon>Streptomycetaceae</taxon>
        <taxon>Streptomyces</taxon>
    </lineage>
</organism>
<accession>A0ABW1GJ85</accession>
<evidence type="ECO:0000313" key="3">
    <source>
        <dbReference type="Proteomes" id="UP001596200"/>
    </source>
</evidence>
<evidence type="ECO:0000256" key="1">
    <source>
        <dbReference type="SAM" id="Phobius"/>
    </source>
</evidence>
<evidence type="ECO:0000313" key="2">
    <source>
        <dbReference type="EMBL" id="MFC5913429.1"/>
    </source>
</evidence>
<dbReference type="Proteomes" id="UP001596200">
    <property type="component" value="Unassembled WGS sequence"/>
</dbReference>
<proteinExistence type="predicted"/>